<name>A0A0B1SAN2_OESDE</name>
<protein>
    <recommendedName>
        <fullName evidence="1">DUF7774 domain-containing protein</fullName>
    </recommendedName>
</protein>
<gene>
    <name evidence="2" type="ORF">OESDEN_20051</name>
</gene>
<evidence type="ECO:0000313" key="3">
    <source>
        <dbReference type="Proteomes" id="UP000053660"/>
    </source>
</evidence>
<dbReference type="AlphaFoldDB" id="A0A0B1SAN2"/>
<keyword evidence="3" id="KW-1185">Reference proteome</keyword>
<feature type="domain" description="DUF7774" evidence="1">
    <location>
        <begin position="2"/>
        <end position="75"/>
    </location>
</feature>
<proteinExistence type="predicted"/>
<sequence length="77" mass="9227">MVYVKQHNLLDNILNEDQTEEVRQFFETELSRPTYRVMRLLHEAFNKCWDKVMDDCQKIGFTNDVGLFLSEREKASI</sequence>
<dbReference type="OrthoDB" id="5874106at2759"/>
<evidence type="ECO:0000313" key="2">
    <source>
        <dbReference type="EMBL" id="KHJ80275.1"/>
    </source>
</evidence>
<reference evidence="2 3" key="1">
    <citation type="submission" date="2014-03" db="EMBL/GenBank/DDBJ databases">
        <title>Draft genome of the hookworm Oesophagostomum dentatum.</title>
        <authorList>
            <person name="Mitreva M."/>
        </authorList>
    </citation>
    <scope>NUCLEOTIDE SEQUENCE [LARGE SCALE GENOMIC DNA]</scope>
    <source>
        <strain evidence="2 3">OD-Hann</strain>
    </source>
</reference>
<organism evidence="2 3">
    <name type="scientific">Oesophagostomum dentatum</name>
    <name type="common">Nodular worm</name>
    <dbReference type="NCBI Taxonomy" id="61180"/>
    <lineage>
        <taxon>Eukaryota</taxon>
        <taxon>Metazoa</taxon>
        <taxon>Ecdysozoa</taxon>
        <taxon>Nematoda</taxon>
        <taxon>Chromadorea</taxon>
        <taxon>Rhabditida</taxon>
        <taxon>Rhabditina</taxon>
        <taxon>Rhabditomorpha</taxon>
        <taxon>Strongyloidea</taxon>
        <taxon>Strongylidae</taxon>
        <taxon>Oesophagostomum</taxon>
    </lineage>
</organism>
<dbReference type="Pfam" id="PF24983">
    <property type="entry name" value="DUF7774"/>
    <property type="match status" value="1"/>
</dbReference>
<accession>A0A0B1SAN2</accession>
<dbReference type="Proteomes" id="UP000053660">
    <property type="component" value="Unassembled WGS sequence"/>
</dbReference>
<dbReference type="EMBL" id="KN601228">
    <property type="protein sequence ID" value="KHJ80275.1"/>
    <property type="molecule type" value="Genomic_DNA"/>
</dbReference>
<evidence type="ECO:0000259" key="1">
    <source>
        <dbReference type="Pfam" id="PF24983"/>
    </source>
</evidence>
<dbReference type="InterPro" id="IPR056676">
    <property type="entry name" value="DUF7774"/>
</dbReference>